<protein>
    <recommendedName>
        <fullName evidence="1">MACPF domain-containing protein</fullName>
    </recommendedName>
</protein>
<dbReference type="GeneID" id="31363284"/>
<keyword evidence="3" id="KW-1185">Reference proteome</keyword>
<feature type="domain" description="MACPF" evidence="1">
    <location>
        <begin position="99"/>
        <end position="191"/>
    </location>
</feature>
<gene>
    <name evidence="2" type="ORF">PPL_07803</name>
</gene>
<reference evidence="2 3" key="1">
    <citation type="journal article" date="2011" name="Genome Res.">
        <title>Phylogeny-wide analysis of social amoeba genomes highlights ancient origins for complex intercellular communication.</title>
        <authorList>
            <person name="Heidel A.J."/>
            <person name="Lawal H.M."/>
            <person name="Felder M."/>
            <person name="Schilde C."/>
            <person name="Helps N.R."/>
            <person name="Tunggal B."/>
            <person name="Rivero F."/>
            <person name="John U."/>
            <person name="Schleicher M."/>
            <person name="Eichinger L."/>
            <person name="Platzer M."/>
            <person name="Noegel A.A."/>
            <person name="Schaap P."/>
            <person name="Gloeckner G."/>
        </authorList>
    </citation>
    <scope>NUCLEOTIDE SEQUENCE [LARGE SCALE GENOMIC DNA]</scope>
    <source>
        <strain evidence="3">ATCC 26659 / Pp 5 / PN500</strain>
    </source>
</reference>
<dbReference type="InterPro" id="IPR020864">
    <property type="entry name" value="MACPF"/>
</dbReference>
<dbReference type="AlphaFoldDB" id="D3BH01"/>
<dbReference type="RefSeq" id="XP_020431506.1">
    <property type="nucleotide sequence ID" value="XM_020578637.1"/>
</dbReference>
<comment type="caution">
    <text evidence="2">The sequence shown here is derived from an EMBL/GenBank/DDBJ whole genome shotgun (WGS) entry which is preliminary data.</text>
</comment>
<dbReference type="InParanoid" id="D3BH01"/>
<evidence type="ECO:0000259" key="1">
    <source>
        <dbReference type="Pfam" id="PF01823"/>
    </source>
</evidence>
<evidence type="ECO:0000313" key="2">
    <source>
        <dbReference type="EMBL" id="EFA79385.1"/>
    </source>
</evidence>
<sequence>MLYEAFYDVLNPSGLLFKKIVPDNTIEDFLNGHEGKVYGVLTGYLHMDNSMKVKFGFEGKNLGFSLRINGLEVLGDFKEELIDFKGGFSLDGSIETARDQSQSSTKNVFVTELNCTTTYIEMDEKRIKFHPMFLKDLATIEQKSDLLKIFDKYGTYYYSSAYMGGKLVQISTTSESIDTDEKKSKWSIAAELTFGASAK</sequence>
<name>D3BH01_HETP5</name>
<accession>D3BH01</accession>
<evidence type="ECO:0000313" key="3">
    <source>
        <dbReference type="Proteomes" id="UP000001396"/>
    </source>
</evidence>
<organism evidence="2 3">
    <name type="scientific">Heterostelium pallidum (strain ATCC 26659 / Pp 5 / PN500)</name>
    <name type="common">Cellular slime mold</name>
    <name type="synonym">Polysphondylium pallidum</name>
    <dbReference type="NCBI Taxonomy" id="670386"/>
    <lineage>
        <taxon>Eukaryota</taxon>
        <taxon>Amoebozoa</taxon>
        <taxon>Evosea</taxon>
        <taxon>Eumycetozoa</taxon>
        <taxon>Dictyostelia</taxon>
        <taxon>Acytosteliales</taxon>
        <taxon>Acytosteliaceae</taxon>
        <taxon>Heterostelium</taxon>
    </lineage>
</organism>
<proteinExistence type="predicted"/>
<dbReference type="Proteomes" id="UP000001396">
    <property type="component" value="Unassembled WGS sequence"/>
</dbReference>
<dbReference type="EMBL" id="ADBJ01000035">
    <property type="protein sequence ID" value="EFA79385.1"/>
    <property type="molecule type" value="Genomic_DNA"/>
</dbReference>
<dbReference type="Pfam" id="PF01823">
    <property type="entry name" value="MACPF"/>
    <property type="match status" value="1"/>
</dbReference>